<protein>
    <submittedName>
        <fullName evidence="1">Uncharacterized protein</fullName>
    </submittedName>
</protein>
<comment type="caution">
    <text evidence="1">The sequence shown here is derived from an EMBL/GenBank/DDBJ whole genome shotgun (WGS) entry which is preliminary data.</text>
</comment>
<evidence type="ECO:0000313" key="1">
    <source>
        <dbReference type="EMBL" id="KAJ7321564.1"/>
    </source>
</evidence>
<dbReference type="Proteomes" id="UP001218218">
    <property type="component" value="Unassembled WGS sequence"/>
</dbReference>
<dbReference type="EMBL" id="JARIHO010000050">
    <property type="protein sequence ID" value="KAJ7321564.1"/>
    <property type="molecule type" value="Genomic_DNA"/>
</dbReference>
<reference evidence="1" key="1">
    <citation type="submission" date="2023-03" db="EMBL/GenBank/DDBJ databases">
        <title>Massive genome expansion in bonnet fungi (Mycena s.s.) driven by repeated elements and novel gene families across ecological guilds.</title>
        <authorList>
            <consortium name="Lawrence Berkeley National Laboratory"/>
            <person name="Harder C.B."/>
            <person name="Miyauchi S."/>
            <person name="Viragh M."/>
            <person name="Kuo A."/>
            <person name="Thoen E."/>
            <person name="Andreopoulos B."/>
            <person name="Lu D."/>
            <person name="Skrede I."/>
            <person name="Drula E."/>
            <person name="Henrissat B."/>
            <person name="Morin E."/>
            <person name="Kohler A."/>
            <person name="Barry K."/>
            <person name="LaButti K."/>
            <person name="Morin E."/>
            <person name="Salamov A."/>
            <person name="Lipzen A."/>
            <person name="Mereny Z."/>
            <person name="Hegedus B."/>
            <person name="Baldrian P."/>
            <person name="Stursova M."/>
            <person name="Weitz H."/>
            <person name="Taylor A."/>
            <person name="Grigoriev I.V."/>
            <person name="Nagy L.G."/>
            <person name="Martin F."/>
            <person name="Kauserud H."/>
        </authorList>
    </citation>
    <scope>NUCLEOTIDE SEQUENCE</scope>
    <source>
        <strain evidence="1">CBHHK002</strain>
    </source>
</reference>
<gene>
    <name evidence="1" type="ORF">DFH08DRAFT_1085825</name>
</gene>
<sequence length="226" mass="24978">MRALALSDLRMPSVRLRRVPSPDEAVFVTRRTSSTSCPRLPCLASLSPCISYPSPLHRLFTGAISVRGLYSTEHLVFAFVRLERVATALAARGSKRVPSTRTGRSRAPRGFLHRGCSVRLLRRERSSRNIGRAFIPSSRLKRRTHVYPGSTFSSVVVVVEWRYLYLWGRRALYSALHSSGASPPYRSPAPNFSRLLLPLELSPAHAPVALIAAAASANLQVPLLPL</sequence>
<name>A0AAD7EG10_9AGAR</name>
<accession>A0AAD7EG10</accession>
<dbReference type="AlphaFoldDB" id="A0AAD7EG10"/>
<keyword evidence="2" id="KW-1185">Reference proteome</keyword>
<organism evidence="1 2">
    <name type="scientific">Mycena albidolilacea</name>
    <dbReference type="NCBI Taxonomy" id="1033008"/>
    <lineage>
        <taxon>Eukaryota</taxon>
        <taxon>Fungi</taxon>
        <taxon>Dikarya</taxon>
        <taxon>Basidiomycota</taxon>
        <taxon>Agaricomycotina</taxon>
        <taxon>Agaricomycetes</taxon>
        <taxon>Agaricomycetidae</taxon>
        <taxon>Agaricales</taxon>
        <taxon>Marasmiineae</taxon>
        <taxon>Mycenaceae</taxon>
        <taxon>Mycena</taxon>
    </lineage>
</organism>
<proteinExistence type="predicted"/>
<evidence type="ECO:0000313" key="2">
    <source>
        <dbReference type="Proteomes" id="UP001218218"/>
    </source>
</evidence>